<keyword evidence="2" id="KW-1185">Reference proteome</keyword>
<comment type="caution">
    <text evidence="1">The sequence shown here is derived from an EMBL/GenBank/DDBJ whole genome shotgun (WGS) entry which is preliminary data.</text>
</comment>
<protein>
    <submittedName>
        <fullName evidence="1">Uncharacterized protein</fullName>
    </submittedName>
</protein>
<name>A0A225VWC4_9STRA</name>
<reference evidence="2" key="1">
    <citation type="submission" date="2017-03" db="EMBL/GenBank/DDBJ databases">
        <title>Phytopthora megakarya and P. palmivora, two closely related causual agents of cacao black pod achieved similar genome size and gene model numbers by different mechanisms.</title>
        <authorList>
            <person name="Ali S."/>
            <person name="Shao J."/>
            <person name="Larry D.J."/>
            <person name="Kronmiller B."/>
            <person name="Shen D."/>
            <person name="Strem M.D."/>
            <person name="Melnick R.L."/>
            <person name="Guiltinan M.J."/>
            <person name="Tyler B.M."/>
            <person name="Meinhardt L.W."/>
            <person name="Bailey B.A."/>
        </authorList>
    </citation>
    <scope>NUCLEOTIDE SEQUENCE [LARGE SCALE GENOMIC DNA]</scope>
    <source>
        <strain evidence="2">zdho120</strain>
    </source>
</reference>
<dbReference type="AlphaFoldDB" id="A0A225VWC4"/>
<sequence length="100" mass="11294">MWIMDHSVGVDVVLETNFRILAGMRLDLFHGIARLPDKVVVPLVKSAGAANEEPYGVQTISGPTEVLYVLNGESFDYLENNHHVRHMSWGSEGPDKWYRL</sequence>
<dbReference type="EMBL" id="NBNE01002677">
    <property type="protein sequence ID" value="OWZ09746.1"/>
    <property type="molecule type" value="Genomic_DNA"/>
</dbReference>
<organism evidence="1 2">
    <name type="scientific">Phytophthora megakarya</name>
    <dbReference type="NCBI Taxonomy" id="4795"/>
    <lineage>
        <taxon>Eukaryota</taxon>
        <taxon>Sar</taxon>
        <taxon>Stramenopiles</taxon>
        <taxon>Oomycota</taxon>
        <taxon>Peronosporomycetes</taxon>
        <taxon>Peronosporales</taxon>
        <taxon>Peronosporaceae</taxon>
        <taxon>Phytophthora</taxon>
    </lineage>
</organism>
<accession>A0A225VWC4</accession>
<dbReference type="OrthoDB" id="126554at2759"/>
<gene>
    <name evidence="1" type="ORF">PHMEG_00017506</name>
</gene>
<evidence type="ECO:0000313" key="1">
    <source>
        <dbReference type="EMBL" id="OWZ09746.1"/>
    </source>
</evidence>
<evidence type="ECO:0000313" key="2">
    <source>
        <dbReference type="Proteomes" id="UP000198211"/>
    </source>
</evidence>
<dbReference type="Proteomes" id="UP000198211">
    <property type="component" value="Unassembled WGS sequence"/>
</dbReference>
<proteinExistence type="predicted"/>